<accession>A0A7S4MXX5</accession>
<evidence type="ECO:0000256" key="3">
    <source>
        <dbReference type="ARBA" id="ARBA00004286"/>
    </source>
</evidence>
<keyword evidence="11" id="KW-0234">DNA repair</keyword>
<sequence>MSDDERHEDEGSGGASPPPDDHEGGEEEEVDEDTLRIMVSTDNHLGYAERDPIRGLDSFAAFEEVLALAKRHKCDMLLLAGDLFHDNKPSRRTLHKTMEIIRRYCMGPQPVQFQIVSDQAENFRGPTNTVNYEDEHYSIDLPIFSIHGNHDDPTRDGGTEMLAALDLLAVTNLVNYFGRQDEVDKVEVAPVLIKKGSTKVAIYGMGSMRDERLNRMWQGKKVRFLEPVVAAGEEEDDEDDDEEGGVNGGWFNIFALHQNRDLGRGSKNCVHESMIPEYMDLVVWGHEHECKIEPDESAVGTFRISQPGSSVATSLTAGEAEKKQVGILDIRGQSFRLRPVPLSQVRPFATGEVSLRDEADDALDPEDPNVDEAMADVLADHVQSLIDDAREQAEKLREEAEEAAREALPLGTADLGESGDASILGNGQKYKLMKPDQVLVRLKVEHSGFGTLNNQRFGSRFVTDIANPSDILLFHRRKQVESVKKGGSKAGSKRGELDKPMEPEELAEVNVEDLVKENLELADKKLQVLDERRLGIALDEFVSKEQRQAIADTVEDELKRSQKELIRRKRDGDGNGEGGESKITTAAAVREICEAKADKRAVVDESRRAAAASKKGDAAPSQEDHSDDGDEDVVMNGDDDSDNGKRVSSKAGAAKKARRGARSKKDDDSEDDLSDTATGRKGPAKRARTAASAKSKSSSASRAASGRSAARSRKTTRYEESSEDDDIEVVETPAPSAGRKKSSRNTAASSRPSRRAAAASSARGRYKDVHSDDESGGGDDDFVDSPADEEDDDFGDVEIVEEKVAPKKRGVRSRATPASSAKKQSTLSTKSFTSARKPKAKSSGSTGRRKRATTSYYDDDDSDEGGGGMSGGLGAGWGTASSQASHSSRRSRR</sequence>
<feature type="compositionally biased region" description="Basic and acidic residues" evidence="16">
    <location>
        <begin position="564"/>
        <end position="573"/>
    </location>
</feature>
<dbReference type="GO" id="GO:0004527">
    <property type="term" value="F:exonuclease activity"/>
    <property type="evidence" value="ECO:0007669"/>
    <property type="project" value="UniProtKB-KW"/>
</dbReference>
<evidence type="ECO:0000259" key="17">
    <source>
        <dbReference type="SMART" id="SM01347"/>
    </source>
</evidence>
<evidence type="ECO:0000256" key="13">
    <source>
        <dbReference type="ARBA" id="ARBA00023242"/>
    </source>
</evidence>
<dbReference type="FunFam" id="3.60.21.10:FF:000011">
    <property type="entry name" value="Double-strand break repair protein"/>
    <property type="match status" value="1"/>
</dbReference>
<dbReference type="Pfam" id="PF00149">
    <property type="entry name" value="Metallophos"/>
    <property type="match status" value="1"/>
</dbReference>
<dbReference type="GO" id="GO:0097552">
    <property type="term" value="P:mitochondrial double-strand break repair via homologous recombination"/>
    <property type="evidence" value="ECO:0007669"/>
    <property type="project" value="TreeGrafter"/>
</dbReference>
<feature type="compositionally biased region" description="Basic residues" evidence="16">
    <location>
        <begin position="653"/>
        <end position="662"/>
    </location>
</feature>
<keyword evidence="8" id="KW-0227">DNA damage</keyword>
<dbReference type="Pfam" id="PF04152">
    <property type="entry name" value="Mre11_DNA_bind"/>
    <property type="match status" value="2"/>
</dbReference>
<dbReference type="AlphaFoldDB" id="A0A7S4MXX5"/>
<dbReference type="PANTHER" id="PTHR10139">
    <property type="entry name" value="DOUBLE-STRAND BREAK REPAIR PROTEIN MRE11"/>
    <property type="match status" value="1"/>
</dbReference>
<keyword evidence="7" id="KW-0255">Endonuclease</keyword>
<keyword evidence="5" id="KW-0158">Chromosome</keyword>
<reference evidence="18" key="1">
    <citation type="submission" date="2021-01" db="EMBL/GenBank/DDBJ databases">
        <authorList>
            <person name="Corre E."/>
            <person name="Pelletier E."/>
            <person name="Niang G."/>
            <person name="Scheremetjew M."/>
            <person name="Finn R."/>
            <person name="Kale V."/>
            <person name="Holt S."/>
            <person name="Cochrane G."/>
            <person name="Meng A."/>
            <person name="Brown T."/>
            <person name="Cohen L."/>
        </authorList>
    </citation>
    <scope>NUCLEOTIDE SEQUENCE</scope>
    <source>
        <strain evidence="18">Isolate 1302-5</strain>
    </source>
</reference>
<dbReference type="GO" id="GO:0000014">
    <property type="term" value="F:single-stranded DNA endodeoxyribonuclease activity"/>
    <property type="evidence" value="ECO:0007669"/>
    <property type="project" value="TreeGrafter"/>
</dbReference>
<comment type="cofactor">
    <cofactor evidence="1">
        <name>Mn(2+)</name>
        <dbReference type="ChEBI" id="CHEBI:29035"/>
    </cofactor>
</comment>
<evidence type="ECO:0000313" key="18">
    <source>
        <dbReference type="EMBL" id="CAE2252766.1"/>
    </source>
</evidence>
<evidence type="ECO:0000256" key="6">
    <source>
        <dbReference type="ARBA" id="ARBA00022722"/>
    </source>
</evidence>
<evidence type="ECO:0000256" key="2">
    <source>
        <dbReference type="ARBA" id="ARBA00004123"/>
    </source>
</evidence>
<evidence type="ECO:0000256" key="15">
    <source>
        <dbReference type="SAM" id="Coils"/>
    </source>
</evidence>
<evidence type="ECO:0000256" key="4">
    <source>
        <dbReference type="ARBA" id="ARBA00009028"/>
    </source>
</evidence>
<evidence type="ECO:0000256" key="11">
    <source>
        <dbReference type="ARBA" id="ARBA00023204"/>
    </source>
</evidence>
<keyword evidence="13" id="KW-0539">Nucleus</keyword>
<dbReference type="GO" id="GO:0000724">
    <property type="term" value="P:double-strand break repair via homologous recombination"/>
    <property type="evidence" value="ECO:0007669"/>
    <property type="project" value="TreeGrafter"/>
</dbReference>
<feature type="coiled-coil region" evidence="15">
    <location>
        <begin position="379"/>
        <end position="406"/>
    </location>
</feature>
<keyword evidence="10" id="KW-0269">Exonuclease</keyword>
<dbReference type="SUPFAM" id="SSF56300">
    <property type="entry name" value="Metallo-dependent phosphatases"/>
    <property type="match status" value="1"/>
</dbReference>
<gene>
    <name evidence="18" type="ORF">OAUR00152_LOCUS22210</name>
</gene>
<dbReference type="CDD" id="cd00840">
    <property type="entry name" value="MPP_Mre11_N"/>
    <property type="match status" value="1"/>
</dbReference>
<feature type="compositionally biased region" description="Basic and acidic residues" evidence="16">
    <location>
        <begin position="591"/>
        <end position="608"/>
    </location>
</feature>
<feature type="compositionally biased region" description="Gly residues" evidence="16">
    <location>
        <begin position="865"/>
        <end position="877"/>
    </location>
</feature>
<evidence type="ECO:0000256" key="9">
    <source>
        <dbReference type="ARBA" id="ARBA00022801"/>
    </source>
</evidence>
<evidence type="ECO:0000256" key="7">
    <source>
        <dbReference type="ARBA" id="ARBA00022759"/>
    </source>
</evidence>
<name>A0A7S4MXX5_9STRA</name>
<dbReference type="InterPro" id="IPR038487">
    <property type="entry name" value="Mre11_capping_dom"/>
</dbReference>
<evidence type="ECO:0000256" key="16">
    <source>
        <dbReference type="SAM" id="MobiDB-lite"/>
    </source>
</evidence>
<dbReference type="GO" id="GO:0042138">
    <property type="term" value="P:meiotic DNA double-strand break formation"/>
    <property type="evidence" value="ECO:0007669"/>
    <property type="project" value="TreeGrafter"/>
</dbReference>
<feature type="compositionally biased region" description="Basic and acidic residues" evidence="16">
    <location>
        <begin position="1"/>
        <end position="10"/>
    </location>
</feature>
<keyword evidence="12" id="KW-0464">Manganese</keyword>
<keyword evidence="9" id="KW-0378">Hydrolase</keyword>
<keyword evidence="14" id="KW-0469">Meiosis</keyword>
<feature type="compositionally biased region" description="Low complexity" evidence="16">
    <location>
        <begin position="689"/>
        <end position="709"/>
    </location>
</feature>
<dbReference type="InterPro" id="IPR029052">
    <property type="entry name" value="Metallo-depent_PP-like"/>
</dbReference>
<keyword evidence="6" id="KW-0540">Nuclease</keyword>
<keyword evidence="15" id="KW-0175">Coiled coil</keyword>
<evidence type="ECO:0000256" key="5">
    <source>
        <dbReference type="ARBA" id="ARBA00022454"/>
    </source>
</evidence>
<organism evidence="18">
    <name type="scientific">Odontella aurita</name>
    <dbReference type="NCBI Taxonomy" id="265563"/>
    <lineage>
        <taxon>Eukaryota</taxon>
        <taxon>Sar</taxon>
        <taxon>Stramenopiles</taxon>
        <taxon>Ochrophyta</taxon>
        <taxon>Bacillariophyta</taxon>
        <taxon>Mediophyceae</taxon>
        <taxon>Biddulphiophycidae</taxon>
        <taxon>Eupodiscales</taxon>
        <taxon>Odontellaceae</taxon>
        <taxon>Odontella</taxon>
    </lineage>
</organism>
<feature type="domain" description="Mre11 DNA-binding" evidence="17">
    <location>
        <begin position="335"/>
        <end position="541"/>
    </location>
</feature>
<feature type="compositionally biased region" description="Acidic residues" evidence="16">
    <location>
        <begin position="23"/>
        <end position="32"/>
    </location>
</feature>
<feature type="compositionally biased region" description="Acidic residues" evidence="16">
    <location>
        <begin position="625"/>
        <end position="641"/>
    </location>
</feature>
<dbReference type="GO" id="GO:0035861">
    <property type="term" value="C:site of double-strand break"/>
    <property type="evidence" value="ECO:0007669"/>
    <property type="project" value="TreeGrafter"/>
</dbReference>
<protein>
    <recommendedName>
        <fullName evidence="17">Mre11 DNA-binding domain-containing protein</fullName>
    </recommendedName>
</protein>
<dbReference type="GO" id="GO:0006303">
    <property type="term" value="P:double-strand break repair via nonhomologous end joining"/>
    <property type="evidence" value="ECO:0007669"/>
    <property type="project" value="TreeGrafter"/>
</dbReference>
<dbReference type="InterPro" id="IPR007281">
    <property type="entry name" value="Mre11_DNA-bd"/>
</dbReference>
<feature type="region of interest" description="Disordered" evidence="16">
    <location>
        <begin position="1"/>
        <end position="33"/>
    </location>
</feature>
<dbReference type="GO" id="GO:0030870">
    <property type="term" value="C:Mre11 complex"/>
    <property type="evidence" value="ECO:0007669"/>
    <property type="project" value="TreeGrafter"/>
</dbReference>
<dbReference type="PANTHER" id="PTHR10139:SF1">
    <property type="entry name" value="DOUBLE-STRAND BREAK REPAIR PROTEIN MRE11"/>
    <property type="match status" value="1"/>
</dbReference>
<evidence type="ECO:0000256" key="10">
    <source>
        <dbReference type="ARBA" id="ARBA00022839"/>
    </source>
</evidence>
<dbReference type="InterPro" id="IPR041796">
    <property type="entry name" value="Mre11_N"/>
</dbReference>
<comment type="similarity">
    <text evidence="4">Belongs to the MRE11/RAD32 family.</text>
</comment>
<feature type="compositionally biased region" description="Acidic residues" evidence="16">
    <location>
        <begin position="774"/>
        <end position="799"/>
    </location>
</feature>
<feature type="compositionally biased region" description="Polar residues" evidence="16">
    <location>
        <begin position="816"/>
        <end position="834"/>
    </location>
</feature>
<evidence type="ECO:0000256" key="14">
    <source>
        <dbReference type="ARBA" id="ARBA00023254"/>
    </source>
</evidence>
<dbReference type="Gene3D" id="3.30.110.110">
    <property type="entry name" value="Mre11, capping domain"/>
    <property type="match status" value="1"/>
</dbReference>
<evidence type="ECO:0000256" key="8">
    <source>
        <dbReference type="ARBA" id="ARBA00022763"/>
    </source>
</evidence>
<feature type="region of interest" description="Disordered" evidence="16">
    <location>
        <begin position="564"/>
        <end position="893"/>
    </location>
</feature>
<dbReference type="InterPro" id="IPR004843">
    <property type="entry name" value="Calcineurin-like_PHP"/>
</dbReference>
<proteinExistence type="inferred from homology"/>
<dbReference type="GO" id="GO:0000723">
    <property type="term" value="P:telomere maintenance"/>
    <property type="evidence" value="ECO:0007669"/>
    <property type="project" value="TreeGrafter"/>
</dbReference>
<dbReference type="EMBL" id="HBKQ01032503">
    <property type="protein sequence ID" value="CAE2252766.1"/>
    <property type="molecule type" value="Transcribed_RNA"/>
</dbReference>
<dbReference type="GO" id="GO:0030145">
    <property type="term" value="F:manganese ion binding"/>
    <property type="evidence" value="ECO:0007669"/>
    <property type="project" value="InterPro"/>
</dbReference>
<evidence type="ECO:0000256" key="1">
    <source>
        <dbReference type="ARBA" id="ARBA00001936"/>
    </source>
</evidence>
<dbReference type="Gene3D" id="3.60.21.10">
    <property type="match status" value="1"/>
</dbReference>
<comment type="subcellular location">
    <subcellularLocation>
        <location evidence="3">Chromosome</location>
    </subcellularLocation>
    <subcellularLocation>
        <location evidence="2">Nucleus</location>
    </subcellularLocation>
</comment>
<dbReference type="SMART" id="SM01347">
    <property type="entry name" value="Mre11_DNA_bind"/>
    <property type="match status" value="1"/>
</dbReference>
<dbReference type="GO" id="GO:0007095">
    <property type="term" value="P:mitotic G2 DNA damage checkpoint signaling"/>
    <property type="evidence" value="ECO:0007669"/>
    <property type="project" value="TreeGrafter"/>
</dbReference>
<feature type="compositionally biased region" description="Low complexity" evidence="16">
    <location>
        <begin position="744"/>
        <end position="763"/>
    </location>
</feature>
<evidence type="ECO:0000256" key="12">
    <source>
        <dbReference type="ARBA" id="ARBA00023211"/>
    </source>
</evidence>